<evidence type="ECO:0000256" key="2">
    <source>
        <dbReference type="ARBA" id="ARBA00022729"/>
    </source>
</evidence>
<keyword evidence="7" id="KW-1185">Reference proteome</keyword>
<reference evidence="6 7" key="1">
    <citation type="submission" date="2018-02" db="EMBL/GenBank/DDBJ databases">
        <title>Genomic Encyclopedia of Archaeal and Bacterial Type Strains, Phase II (KMG-II): from individual species to whole genera.</title>
        <authorList>
            <person name="Goeker M."/>
        </authorList>
    </citation>
    <scope>NUCLEOTIDE SEQUENCE [LARGE SCALE GENOMIC DNA]</scope>
    <source>
        <strain evidence="6 7">YU 961-1</strain>
    </source>
</reference>
<keyword evidence="2" id="KW-0732">Signal</keyword>
<evidence type="ECO:0000259" key="5">
    <source>
        <dbReference type="Pfam" id="PF08386"/>
    </source>
</evidence>
<evidence type="ECO:0000313" key="7">
    <source>
        <dbReference type="Proteomes" id="UP000239203"/>
    </source>
</evidence>
<accession>A0A2S6GE92</accession>
<dbReference type="AlphaFoldDB" id="A0A2S6GE92"/>
<keyword evidence="3 6" id="KW-0378">Hydrolase</keyword>
<evidence type="ECO:0000256" key="3">
    <source>
        <dbReference type="ARBA" id="ARBA00022801"/>
    </source>
</evidence>
<gene>
    <name evidence="6" type="ORF">CLV40_1288</name>
</gene>
<feature type="domain" description="AB hydrolase-1" evidence="4">
    <location>
        <begin position="115"/>
        <end position="298"/>
    </location>
</feature>
<sequence length="523" mass="56030">MRISRGFPLVTPLLAAVTLSSCTVVVDGAPSAGQLEQRGPKGPVPAGLERFYGQPLNWTDCPPLAYDEDSRAAYAVTGILCTRLTVPLDYAKPDGRAITIGVLRRAATGPDRVGALVMNPGGPGVSGMNTAATLGFVVKDRELGKRFDFIGFDPRGVGLSEPRVRCRNAAETDAERSAPERKEVAQVEASNKDFVARCTERSGGTEVLANIGTRDVVRDMDVLRSALGEEKLTYVGYSYGTRIGTAYAEAFPGNVRAMVLDGAVDPLADPVDASIRQARGFDDAFKTFLGWCAAREKCQVKTEPELAKLLRPLRDAPLAVGDRKLSYSDAGIAMASALYSQLSWTRLERAINELAKGDGGTLLEMADEYLGRSEQGEYRDTMAALTAVRCVDDPRTTDRAKVEENARKVAEASKDMFMADPSEPTIPTLDTCAFWPVPNTSEPHQPKVDGLPEVVVVSTTGDPATPYESGVTLAKALKARLITYVGDQHTVFLGGGNSCVDDAGSTYLIDLRAPLADIECRAG</sequence>
<dbReference type="Pfam" id="PF00561">
    <property type="entry name" value="Abhydrolase_1"/>
    <property type="match status" value="1"/>
</dbReference>
<dbReference type="PANTHER" id="PTHR43248:SF29">
    <property type="entry name" value="TRIPEPTIDYL AMINOPEPTIDASE"/>
    <property type="match status" value="1"/>
</dbReference>
<evidence type="ECO:0000259" key="4">
    <source>
        <dbReference type="Pfam" id="PF00561"/>
    </source>
</evidence>
<dbReference type="RefSeq" id="WP_245931689.1">
    <property type="nucleotide sequence ID" value="NZ_CP154825.1"/>
</dbReference>
<dbReference type="PANTHER" id="PTHR43248">
    <property type="entry name" value="2-SUCCINYL-6-HYDROXY-2,4-CYCLOHEXADIENE-1-CARBOXYLATE SYNTHASE"/>
    <property type="match status" value="1"/>
</dbReference>
<dbReference type="Pfam" id="PF08386">
    <property type="entry name" value="Abhydrolase_4"/>
    <property type="match status" value="1"/>
</dbReference>
<evidence type="ECO:0000313" key="6">
    <source>
        <dbReference type="EMBL" id="PPK63396.1"/>
    </source>
</evidence>
<dbReference type="InterPro" id="IPR013595">
    <property type="entry name" value="Pept_S33_TAP-like_C"/>
</dbReference>
<comment type="caution">
    <text evidence="6">The sequence shown here is derived from an EMBL/GenBank/DDBJ whole genome shotgun (WGS) entry which is preliminary data.</text>
</comment>
<dbReference type="Gene3D" id="3.40.50.1820">
    <property type="entry name" value="alpha/beta hydrolase"/>
    <property type="match status" value="1"/>
</dbReference>
<proteinExistence type="inferred from homology"/>
<evidence type="ECO:0000256" key="1">
    <source>
        <dbReference type="ARBA" id="ARBA00010088"/>
    </source>
</evidence>
<dbReference type="SUPFAM" id="SSF53474">
    <property type="entry name" value="alpha/beta-Hydrolases"/>
    <property type="match status" value="1"/>
</dbReference>
<protein>
    <submittedName>
        <fullName evidence="6">Alpha/beta hydrolase family protein</fullName>
    </submittedName>
</protein>
<dbReference type="EMBL" id="PTIX01000028">
    <property type="protein sequence ID" value="PPK63396.1"/>
    <property type="molecule type" value="Genomic_DNA"/>
</dbReference>
<dbReference type="Proteomes" id="UP000239203">
    <property type="component" value="Unassembled WGS sequence"/>
</dbReference>
<dbReference type="InterPro" id="IPR051601">
    <property type="entry name" value="Serine_prot/Carboxylest_S33"/>
</dbReference>
<dbReference type="InterPro" id="IPR000073">
    <property type="entry name" value="AB_hydrolase_1"/>
</dbReference>
<comment type="similarity">
    <text evidence="1">Belongs to the peptidase S33 family.</text>
</comment>
<feature type="domain" description="Peptidase S33 tripeptidyl aminopeptidase-like C-terminal" evidence="5">
    <location>
        <begin position="429"/>
        <end position="520"/>
    </location>
</feature>
<name>A0A2S6GE92_9PSEU</name>
<dbReference type="InterPro" id="IPR029058">
    <property type="entry name" value="AB_hydrolase_fold"/>
</dbReference>
<dbReference type="PROSITE" id="PS51257">
    <property type="entry name" value="PROKAR_LIPOPROTEIN"/>
    <property type="match status" value="1"/>
</dbReference>
<dbReference type="GO" id="GO:0016787">
    <property type="term" value="F:hydrolase activity"/>
    <property type="evidence" value="ECO:0007669"/>
    <property type="project" value="UniProtKB-KW"/>
</dbReference>
<organism evidence="6 7">
    <name type="scientific">Actinokineospora auranticolor</name>
    <dbReference type="NCBI Taxonomy" id="155976"/>
    <lineage>
        <taxon>Bacteria</taxon>
        <taxon>Bacillati</taxon>
        <taxon>Actinomycetota</taxon>
        <taxon>Actinomycetes</taxon>
        <taxon>Pseudonocardiales</taxon>
        <taxon>Pseudonocardiaceae</taxon>
        <taxon>Actinokineospora</taxon>
    </lineage>
</organism>